<evidence type="ECO:0000313" key="7">
    <source>
        <dbReference type="EMBL" id="RLG69690.1"/>
    </source>
</evidence>
<dbReference type="GO" id="GO:0004045">
    <property type="term" value="F:peptidyl-tRNA hydrolase activity"/>
    <property type="evidence" value="ECO:0007669"/>
    <property type="project" value="UniProtKB-EC"/>
</dbReference>
<dbReference type="GO" id="GO:0005829">
    <property type="term" value="C:cytosol"/>
    <property type="evidence" value="ECO:0007669"/>
    <property type="project" value="TreeGrafter"/>
</dbReference>
<dbReference type="NCBIfam" id="NF003314">
    <property type="entry name" value="PRK04322.1"/>
    <property type="match status" value="1"/>
</dbReference>
<dbReference type="InterPro" id="IPR002833">
    <property type="entry name" value="PTH2"/>
</dbReference>
<reference evidence="7 8" key="1">
    <citation type="submission" date="2018-06" db="EMBL/GenBank/DDBJ databases">
        <title>Extensive metabolic versatility and redundancy in microbially diverse, dynamic hydrothermal sediments.</title>
        <authorList>
            <person name="Dombrowski N."/>
            <person name="Teske A."/>
            <person name="Baker B.J."/>
        </authorList>
    </citation>
    <scope>NUCLEOTIDE SEQUENCE [LARGE SCALE GENOMIC DNA]</scope>
    <source>
        <strain evidence="7">B9_G13</strain>
    </source>
</reference>
<evidence type="ECO:0000256" key="6">
    <source>
        <dbReference type="ARBA" id="ARBA00050038"/>
    </source>
</evidence>
<dbReference type="NCBIfam" id="TIGR00283">
    <property type="entry name" value="arch_pth2"/>
    <property type="match status" value="1"/>
</dbReference>
<dbReference type="EC" id="3.1.1.29" evidence="2"/>
<dbReference type="Gene3D" id="3.40.1490.10">
    <property type="entry name" value="Bit1"/>
    <property type="match status" value="1"/>
</dbReference>
<dbReference type="PANTHER" id="PTHR12649">
    <property type="entry name" value="PEPTIDYL-TRNA HYDROLASE 2"/>
    <property type="match status" value="1"/>
</dbReference>
<comment type="function">
    <text evidence="1">The natural substrate for this enzyme may be peptidyl-tRNAs which drop off the ribosome during protein synthesis.</text>
</comment>
<name>A0A497JH77_9ARCH</name>
<dbReference type="FunFam" id="3.40.1490.10:FF:000001">
    <property type="entry name" value="Peptidyl-tRNA hydrolase 2"/>
    <property type="match status" value="1"/>
</dbReference>
<accession>A0A497JH77</accession>
<protein>
    <recommendedName>
        <fullName evidence="6">Peptidyl-tRNA hydrolase</fullName>
        <ecNumber evidence="2">3.1.1.29</ecNumber>
    </recommendedName>
</protein>
<dbReference type="Proteomes" id="UP000277633">
    <property type="component" value="Unassembled WGS sequence"/>
</dbReference>
<comment type="catalytic activity">
    <reaction evidence="5">
        <text>an N-acyl-L-alpha-aminoacyl-tRNA + H2O = an N-acyl-L-amino acid + a tRNA + H(+)</text>
        <dbReference type="Rhea" id="RHEA:54448"/>
        <dbReference type="Rhea" id="RHEA-COMP:10123"/>
        <dbReference type="Rhea" id="RHEA-COMP:13883"/>
        <dbReference type="ChEBI" id="CHEBI:15377"/>
        <dbReference type="ChEBI" id="CHEBI:15378"/>
        <dbReference type="ChEBI" id="CHEBI:59874"/>
        <dbReference type="ChEBI" id="CHEBI:78442"/>
        <dbReference type="ChEBI" id="CHEBI:138191"/>
        <dbReference type="EC" id="3.1.1.29"/>
    </reaction>
</comment>
<comment type="similarity">
    <text evidence="4">Belongs to the PTH2 family.</text>
</comment>
<proteinExistence type="inferred from homology"/>
<evidence type="ECO:0000256" key="2">
    <source>
        <dbReference type="ARBA" id="ARBA00013260"/>
    </source>
</evidence>
<keyword evidence="3 7" id="KW-0378">Hydrolase</keyword>
<dbReference type="SUPFAM" id="SSF102462">
    <property type="entry name" value="Peptidyl-tRNA hydrolase II"/>
    <property type="match status" value="1"/>
</dbReference>
<evidence type="ECO:0000256" key="5">
    <source>
        <dbReference type="ARBA" id="ARBA00048707"/>
    </source>
</evidence>
<dbReference type="InterPro" id="IPR023476">
    <property type="entry name" value="Pep_tRNA_hydro_II_dom_sf"/>
</dbReference>
<dbReference type="AlphaFoldDB" id="A0A497JH77"/>
<comment type="caution">
    <text evidence="7">The sequence shown here is derived from an EMBL/GenBank/DDBJ whole genome shotgun (WGS) entry which is preliminary data.</text>
</comment>
<gene>
    <name evidence="7" type="ORF">DRO07_01820</name>
</gene>
<dbReference type="EMBL" id="QMWO01000056">
    <property type="protein sequence ID" value="RLG69690.1"/>
    <property type="molecule type" value="Genomic_DNA"/>
</dbReference>
<evidence type="ECO:0000256" key="4">
    <source>
        <dbReference type="ARBA" id="ARBA00038050"/>
    </source>
</evidence>
<dbReference type="Pfam" id="PF01981">
    <property type="entry name" value="PTH2"/>
    <property type="match status" value="1"/>
</dbReference>
<evidence type="ECO:0000313" key="8">
    <source>
        <dbReference type="Proteomes" id="UP000277633"/>
    </source>
</evidence>
<organism evidence="7 8">
    <name type="scientific">Candidatus Iainarchaeum sp</name>
    <dbReference type="NCBI Taxonomy" id="3101447"/>
    <lineage>
        <taxon>Archaea</taxon>
        <taxon>Candidatus Iainarchaeota</taxon>
        <taxon>Candidatus Iainarchaeia</taxon>
        <taxon>Candidatus Iainarchaeales</taxon>
        <taxon>Candidatus Iainarchaeaceae</taxon>
        <taxon>Candidatus Iainarchaeum</taxon>
    </lineage>
</organism>
<evidence type="ECO:0000256" key="3">
    <source>
        <dbReference type="ARBA" id="ARBA00022801"/>
    </source>
</evidence>
<sequence length="117" mass="12946">MKKVKQAIVVRTDLKMGKGKIAAQVAHASLEAFEKTRKRKPAWAKLWEESGKAKIVLKVSSEAELKQFYKKVKAELPAVLIKDAGLTQIKPNTATCFGVGPAPEEKIDKYLGKLKLL</sequence>
<dbReference type="CDD" id="cd02430">
    <property type="entry name" value="PTH2"/>
    <property type="match status" value="1"/>
</dbReference>
<evidence type="ECO:0000256" key="1">
    <source>
        <dbReference type="ARBA" id="ARBA00003043"/>
    </source>
</evidence>
<dbReference type="PANTHER" id="PTHR12649:SF11">
    <property type="entry name" value="PEPTIDYL-TRNA HYDROLASE 2, MITOCHONDRIAL"/>
    <property type="match status" value="1"/>
</dbReference>